<dbReference type="GO" id="GO:0016226">
    <property type="term" value="P:iron-sulfur cluster assembly"/>
    <property type="evidence" value="ECO:0007669"/>
    <property type="project" value="InterPro"/>
</dbReference>
<dbReference type="InterPro" id="IPR037284">
    <property type="entry name" value="SUF_FeS_clus_asmbl_SufBD_sf"/>
</dbReference>
<feature type="domain" description="SUF system FeS cluster assembly SufBD core" evidence="3">
    <location>
        <begin position="125"/>
        <end position="358"/>
    </location>
</feature>
<comment type="caution">
    <text evidence="4">The sequence shown here is derived from an EMBL/GenBank/DDBJ whole genome shotgun (WGS) entry which is preliminary data.</text>
</comment>
<dbReference type="EMBL" id="AHAE01000032">
    <property type="protein sequence ID" value="EJZ82468.1"/>
    <property type="molecule type" value="Genomic_DNA"/>
</dbReference>
<reference evidence="5 6" key="2">
    <citation type="submission" date="2012-08" db="EMBL/GenBank/DDBJ databases">
        <title>The Genome Sequence of Turicella otitidis ATCC 51513.</title>
        <authorList>
            <consortium name="The Broad Institute Genome Sequencing Platform"/>
            <person name="Earl A."/>
            <person name="Ward D."/>
            <person name="Feldgarden M."/>
            <person name="Gevers D."/>
            <person name="Huys G."/>
            <person name="Walker B."/>
            <person name="Young S.K."/>
            <person name="Zeng Q."/>
            <person name="Gargeya S."/>
            <person name="Fitzgerald M."/>
            <person name="Haas B."/>
            <person name="Abouelleil A."/>
            <person name="Alvarado L."/>
            <person name="Arachchi H.M."/>
            <person name="Berlin A.M."/>
            <person name="Chapman S.B."/>
            <person name="Goldberg J."/>
            <person name="Griggs A."/>
            <person name="Gujja S."/>
            <person name="Hansen M."/>
            <person name="Howarth C."/>
            <person name="Imamovic A."/>
            <person name="Larimer J."/>
            <person name="McCowen C."/>
            <person name="Montmayeur A."/>
            <person name="Murphy C."/>
            <person name="Neiman D."/>
            <person name="Pearson M."/>
            <person name="Priest M."/>
            <person name="Roberts A."/>
            <person name="Saif S."/>
            <person name="Shea T."/>
            <person name="Sisk P."/>
            <person name="Sykes S."/>
            <person name="Wortman J."/>
            <person name="Nusbaum C."/>
            <person name="Birren B."/>
        </authorList>
    </citation>
    <scope>NUCLEOTIDE SEQUENCE [LARGE SCALE GENOMIC DNA]</scope>
    <source>
        <strain evidence="5 6">ATCC 51513</strain>
    </source>
</reference>
<dbReference type="eggNOG" id="COG0719">
    <property type="taxonomic scope" value="Bacteria"/>
</dbReference>
<keyword evidence="6" id="KW-1185">Reference proteome</keyword>
<dbReference type="InterPro" id="IPR055346">
    <property type="entry name" value="Fe-S_cluster_assembly_SufBD"/>
</dbReference>
<proteinExistence type="inferred from homology"/>
<dbReference type="AlphaFoldDB" id="I7L920"/>
<dbReference type="NCBIfam" id="TIGR01981">
    <property type="entry name" value="sufD"/>
    <property type="match status" value="1"/>
</dbReference>
<feature type="compositionally biased region" description="Polar residues" evidence="2">
    <location>
        <begin position="1"/>
        <end position="14"/>
    </location>
</feature>
<gene>
    <name evidence="4" type="primary">sufD</name>
    <name evidence="4" type="ORF">BN46_0805</name>
    <name evidence="5" type="ORF">HMPREF9719_00693</name>
</gene>
<dbReference type="HOGENOM" id="CLU_026231_6_0_11"/>
<dbReference type="EMBL" id="CAJZ01000114">
    <property type="protein sequence ID" value="CCI83537.1"/>
    <property type="molecule type" value="Genomic_DNA"/>
</dbReference>
<evidence type="ECO:0000256" key="2">
    <source>
        <dbReference type="SAM" id="MobiDB-lite"/>
    </source>
</evidence>
<dbReference type="SUPFAM" id="SSF101960">
    <property type="entry name" value="Stabilizer of iron transporter SufD"/>
    <property type="match status" value="1"/>
</dbReference>
<evidence type="ECO:0000313" key="5">
    <source>
        <dbReference type="EMBL" id="EJZ82468.1"/>
    </source>
</evidence>
<evidence type="ECO:0000259" key="3">
    <source>
        <dbReference type="Pfam" id="PF01458"/>
    </source>
</evidence>
<reference evidence="4 7" key="1">
    <citation type="journal article" date="2012" name="J. Bacteriol.">
        <title>Draft Genome Sequence of Turicella otitidis ATCC 51513, Isolated from Middle Ear Fluid from a Child with Otitis Media.</title>
        <authorList>
            <person name="Brinkrolf K."/>
            <person name="Schneider J."/>
            <person name="Knecht M."/>
            <person name="Ruckert C."/>
            <person name="Tauch A."/>
        </authorList>
    </citation>
    <scope>NUCLEOTIDE SEQUENCE [LARGE SCALE GENOMIC DNA]</scope>
    <source>
        <strain evidence="4 7">ATCC 51513</strain>
    </source>
</reference>
<evidence type="ECO:0000313" key="7">
    <source>
        <dbReference type="Proteomes" id="UP000011016"/>
    </source>
</evidence>
<dbReference type="STRING" id="29321.AAV33_00130"/>
<dbReference type="Pfam" id="PF01458">
    <property type="entry name" value="SUFBD_core"/>
    <property type="match status" value="1"/>
</dbReference>
<dbReference type="Proteomes" id="UP000006078">
    <property type="component" value="Unassembled WGS sequence"/>
</dbReference>
<dbReference type="OrthoDB" id="9803529at2"/>
<evidence type="ECO:0000313" key="4">
    <source>
        <dbReference type="EMBL" id="CCI83537.1"/>
    </source>
</evidence>
<dbReference type="InterPro" id="IPR000825">
    <property type="entry name" value="SUF_FeS_clus_asmbl_SufBD_core"/>
</dbReference>
<comment type="similarity">
    <text evidence="1">Belongs to the iron-sulfur cluster assembly SufBD family.</text>
</comment>
<name>I7L920_9CORY</name>
<dbReference type="PATRIC" id="fig|883169.3.peg.663"/>
<dbReference type="InterPro" id="IPR011542">
    <property type="entry name" value="SUF_FeS_clus_asmbl_SufD"/>
</dbReference>
<protein>
    <submittedName>
        <fullName evidence="5">FeS assembly protein SufD</fullName>
    </submittedName>
    <submittedName>
        <fullName evidence="4">FeS cluster assembly protein</fullName>
    </submittedName>
</protein>
<dbReference type="PANTHER" id="PTHR43575">
    <property type="entry name" value="PROTEIN ABCI7, CHLOROPLASTIC"/>
    <property type="match status" value="1"/>
</dbReference>
<dbReference type="PANTHER" id="PTHR43575:SF1">
    <property type="entry name" value="PROTEIN ABCI7, CHLOROPLASTIC"/>
    <property type="match status" value="1"/>
</dbReference>
<sequence>MTTATKQTPGSATAGNKGDLFSSYDPADFPVPRAKDEEWRFVPMRELRGLHNGKFDEPGEAAIDVDAPGNVTVEKVAGDDPRVTTTGAPTDRPAAQAWASADGVTLVTIPKNAALEEPVTITVRGNGQTAFGNVAIVAEQAAEATVLLRYVGGGTYADNVVFDLHDAARVSVVTDADWDEDAVHLSQHRAAVRRDAVLRHTVAIFGGRLVRIIPRVQFREQGGEVEMLGVYFADDGQYFETRLLVDHKHPNCKSNVLYKGALQGDPESDKPDTRTTWVGDVLIRREAENTDTYETNKNLVLSEAARAEAIPNLEIETGEIVGAGHAATVGRFDDEELFYLMSRGIPEVEARRLIIRGFFLDVINRIPARDIREELEERIVGELARVQTV</sequence>
<dbReference type="Proteomes" id="UP000011016">
    <property type="component" value="Unassembled WGS sequence"/>
</dbReference>
<organism evidence="4 7">
    <name type="scientific">Corynebacterium otitidis ATCC 51513</name>
    <dbReference type="NCBI Taxonomy" id="883169"/>
    <lineage>
        <taxon>Bacteria</taxon>
        <taxon>Bacillati</taxon>
        <taxon>Actinomycetota</taxon>
        <taxon>Actinomycetes</taxon>
        <taxon>Mycobacteriales</taxon>
        <taxon>Corynebacteriaceae</taxon>
        <taxon>Corynebacterium</taxon>
    </lineage>
</organism>
<evidence type="ECO:0000313" key="6">
    <source>
        <dbReference type="Proteomes" id="UP000006078"/>
    </source>
</evidence>
<evidence type="ECO:0000256" key="1">
    <source>
        <dbReference type="ARBA" id="ARBA00043967"/>
    </source>
</evidence>
<accession>I7L920</accession>
<feature type="region of interest" description="Disordered" evidence="2">
    <location>
        <begin position="1"/>
        <end position="25"/>
    </location>
</feature>
<dbReference type="RefSeq" id="WP_004600583.1">
    <property type="nucleotide sequence ID" value="NZ_HF541866.1"/>
</dbReference>